<keyword evidence="6" id="KW-0029">Amino-acid transport</keyword>
<protein>
    <submittedName>
        <fullName evidence="11">Glutamate transport system permease protein</fullName>
    </submittedName>
</protein>
<comment type="subcellular location">
    <subcellularLocation>
        <location evidence="1 9">Cell membrane</location>
        <topology evidence="1 9">Multi-pass membrane protein</topology>
    </subcellularLocation>
</comment>
<gene>
    <name evidence="11" type="ORF">SAMN04489742_3359</name>
</gene>
<evidence type="ECO:0000256" key="1">
    <source>
        <dbReference type="ARBA" id="ARBA00004651"/>
    </source>
</evidence>
<dbReference type="InterPro" id="IPR035906">
    <property type="entry name" value="MetI-like_sf"/>
</dbReference>
<dbReference type="RefSeq" id="WP_074701468.1">
    <property type="nucleotide sequence ID" value="NZ_CP018863.1"/>
</dbReference>
<evidence type="ECO:0000256" key="9">
    <source>
        <dbReference type="RuleBase" id="RU363032"/>
    </source>
</evidence>
<dbReference type="SUPFAM" id="SSF161098">
    <property type="entry name" value="MetI-like"/>
    <property type="match status" value="1"/>
</dbReference>
<feature type="domain" description="ABC transmembrane type-1" evidence="10">
    <location>
        <begin position="24"/>
        <end position="220"/>
    </location>
</feature>
<feature type="transmembrane region" description="Helical" evidence="9">
    <location>
        <begin position="20"/>
        <end position="48"/>
    </location>
</feature>
<dbReference type="PANTHER" id="PTHR30614:SF37">
    <property type="entry name" value="AMINO-ACID ABC TRANSPORTER PERMEASE PROTEIN YHDX-RELATED"/>
    <property type="match status" value="1"/>
</dbReference>
<keyword evidence="12" id="KW-1185">Reference proteome</keyword>
<feature type="transmembrane region" description="Helical" evidence="9">
    <location>
        <begin position="69"/>
        <end position="87"/>
    </location>
</feature>
<evidence type="ECO:0000313" key="12">
    <source>
        <dbReference type="Proteomes" id="UP000181917"/>
    </source>
</evidence>
<name>A0A1H1FBH7_9MICC</name>
<dbReference type="KEGG" id="acry:AC20117_00690"/>
<evidence type="ECO:0000313" key="11">
    <source>
        <dbReference type="EMBL" id="SDQ98311.1"/>
    </source>
</evidence>
<evidence type="ECO:0000259" key="10">
    <source>
        <dbReference type="PROSITE" id="PS50928"/>
    </source>
</evidence>
<dbReference type="PANTHER" id="PTHR30614">
    <property type="entry name" value="MEMBRANE COMPONENT OF AMINO ACID ABC TRANSPORTER"/>
    <property type="match status" value="1"/>
</dbReference>
<dbReference type="EMBL" id="FNKH01000002">
    <property type="protein sequence ID" value="SDQ98311.1"/>
    <property type="molecule type" value="Genomic_DNA"/>
</dbReference>
<dbReference type="PROSITE" id="PS50928">
    <property type="entry name" value="ABC_TM1"/>
    <property type="match status" value="1"/>
</dbReference>
<evidence type="ECO:0000256" key="4">
    <source>
        <dbReference type="ARBA" id="ARBA00022475"/>
    </source>
</evidence>
<keyword evidence="8 9" id="KW-0472">Membrane</keyword>
<evidence type="ECO:0000256" key="8">
    <source>
        <dbReference type="ARBA" id="ARBA00023136"/>
    </source>
</evidence>
<keyword evidence="3 9" id="KW-0813">Transport</keyword>
<dbReference type="InterPro" id="IPR000515">
    <property type="entry name" value="MetI-like"/>
</dbReference>
<keyword evidence="7 9" id="KW-1133">Transmembrane helix</keyword>
<evidence type="ECO:0000256" key="6">
    <source>
        <dbReference type="ARBA" id="ARBA00022970"/>
    </source>
</evidence>
<evidence type="ECO:0000256" key="3">
    <source>
        <dbReference type="ARBA" id="ARBA00022448"/>
    </source>
</evidence>
<dbReference type="OrthoDB" id="3181282at2"/>
<sequence length="231" mass="25045">MDSLSEYFQSYLTALETYDVVAALWVNIQLTFWAGLCSLVLGTILALMRISPVPSFRWAGTAYVNIFRNTPLTIIMVFCILVAIFQLQLNLSSDFNFNFFLWAIIGLSVYHAAFVCEAIRSGVNTVPLGQAEAARAIGLSFLPAARLVILPQAFRGAVAPLGNTLIALTKNTTVATVASVAEAAGLMKTMIEFRPDVIMAIFATFALGFVIIVIPIGLVTTWLSSKLAVAR</sequence>
<dbReference type="GO" id="GO:0006865">
    <property type="term" value="P:amino acid transport"/>
    <property type="evidence" value="ECO:0007669"/>
    <property type="project" value="UniProtKB-KW"/>
</dbReference>
<evidence type="ECO:0000256" key="7">
    <source>
        <dbReference type="ARBA" id="ARBA00022989"/>
    </source>
</evidence>
<feature type="transmembrane region" description="Helical" evidence="9">
    <location>
        <begin position="197"/>
        <end position="223"/>
    </location>
</feature>
<dbReference type="Pfam" id="PF00528">
    <property type="entry name" value="BPD_transp_1"/>
    <property type="match status" value="1"/>
</dbReference>
<comment type="similarity">
    <text evidence="2">Belongs to the binding-protein-dependent transport system permease family. HisMQ subfamily.</text>
</comment>
<dbReference type="InterPro" id="IPR043429">
    <property type="entry name" value="ArtM/GltK/GlnP/TcyL/YhdX-like"/>
</dbReference>
<dbReference type="CDD" id="cd06261">
    <property type="entry name" value="TM_PBP2"/>
    <property type="match status" value="1"/>
</dbReference>
<reference evidence="11 12" key="1">
    <citation type="submission" date="2016-10" db="EMBL/GenBank/DDBJ databases">
        <authorList>
            <person name="de Groot N.N."/>
        </authorList>
    </citation>
    <scope>NUCLEOTIDE SEQUENCE [LARGE SCALE GENOMIC DNA]</scope>
    <source>
        <strain evidence="11 12">DSM 20117</strain>
    </source>
</reference>
<dbReference type="GO" id="GO:0022857">
    <property type="term" value="F:transmembrane transporter activity"/>
    <property type="evidence" value="ECO:0007669"/>
    <property type="project" value="InterPro"/>
</dbReference>
<evidence type="ECO:0000256" key="2">
    <source>
        <dbReference type="ARBA" id="ARBA00010072"/>
    </source>
</evidence>
<dbReference type="STRING" id="37928.SAMN04489742_3359"/>
<evidence type="ECO:0000256" key="5">
    <source>
        <dbReference type="ARBA" id="ARBA00022692"/>
    </source>
</evidence>
<accession>A0A1H1FBH7</accession>
<dbReference type="Proteomes" id="UP000181917">
    <property type="component" value="Unassembled WGS sequence"/>
</dbReference>
<dbReference type="Gene3D" id="1.10.3720.10">
    <property type="entry name" value="MetI-like"/>
    <property type="match status" value="1"/>
</dbReference>
<proteinExistence type="inferred from homology"/>
<dbReference type="GO" id="GO:0043190">
    <property type="term" value="C:ATP-binding cassette (ABC) transporter complex"/>
    <property type="evidence" value="ECO:0007669"/>
    <property type="project" value="InterPro"/>
</dbReference>
<keyword evidence="4" id="KW-1003">Cell membrane</keyword>
<dbReference type="AlphaFoldDB" id="A0A1H1FBH7"/>
<dbReference type="InterPro" id="IPR010065">
    <property type="entry name" value="AA_ABC_transptr_permease_3TM"/>
</dbReference>
<dbReference type="NCBIfam" id="TIGR01726">
    <property type="entry name" value="HEQRo_perm_3TM"/>
    <property type="match status" value="1"/>
</dbReference>
<feature type="transmembrane region" description="Helical" evidence="9">
    <location>
        <begin position="99"/>
        <end position="119"/>
    </location>
</feature>
<organism evidence="11 12">
    <name type="scientific">Crystallibacter crystallopoietes</name>
    <dbReference type="NCBI Taxonomy" id="37928"/>
    <lineage>
        <taxon>Bacteria</taxon>
        <taxon>Bacillati</taxon>
        <taxon>Actinomycetota</taxon>
        <taxon>Actinomycetes</taxon>
        <taxon>Micrococcales</taxon>
        <taxon>Micrococcaceae</taxon>
        <taxon>Crystallibacter</taxon>
    </lineage>
</organism>
<keyword evidence="5 9" id="KW-0812">Transmembrane</keyword>